<gene>
    <name evidence="2" type="ORF">AMECASPLE_018516</name>
</gene>
<dbReference type="EMBL" id="JAHRIP010010849">
    <property type="protein sequence ID" value="MEQ2284143.1"/>
    <property type="molecule type" value="Genomic_DNA"/>
</dbReference>
<evidence type="ECO:0000313" key="2">
    <source>
        <dbReference type="EMBL" id="MEQ2284143.1"/>
    </source>
</evidence>
<accession>A0ABV0XRN0</accession>
<dbReference type="Proteomes" id="UP001469553">
    <property type="component" value="Unassembled WGS sequence"/>
</dbReference>
<evidence type="ECO:0000313" key="3">
    <source>
        <dbReference type="Proteomes" id="UP001469553"/>
    </source>
</evidence>
<comment type="caution">
    <text evidence="2">The sequence shown here is derived from an EMBL/GenBank/DDBJ whole genome shotgun (WGS) entry which is preliminary data.</text>
</comment>
<keyword evidence="3" id="KW-1185">Reference proteome</keyword>
<sequence>FPSLQSRWNKLPERGSVKRGVFPLLPYFFFFVVALLPFAFLRILSAVFTTPEEGGQ</sequence>
<protein>
    <submittedName>
        <fullName evidence="2">Uncharacterized protein</fullName>
    </submittedName>
</protein>
<keyword evidence="1" id="KW-0472">Membrane</keyword>
<keyword evidence="1" id="KW-1133">Transmembrane helix</keyword>
<keyword evidence="1" id="KW-0812">Transmembrane</keyword>
<proteinExistence type="predicted"/>
<reference evidence="2 3" key="1">
    <citation type="submission" date="2021-06" db="EMBL/GenBank/DDBJ databases">
        <authorList>
            <person name="Palmer J.M."/>
        </authorList>
    </citation>
    <scope>NUCLEOTIDE SEQUENCE [LARGE SCALE GENOMIC DNA]</scope>
    <source>
        <strain evidence="2 3">AS_MEX2019</strain>
        <tissue evidence="2">Muscle</tissue>
    </source>
</reference>
<organism evidence="2 3">
    <name type="scientific">Ameca splendens</name>
    <dbReference type="NCBI Taxonomy" id="208324"/>
    <lineage>
        <taxon>Eukaryota</taxon>
        <taxon>Metazoa</taxon>
        <taxon>Chordata</taxon>
        <taxon>Craniata</taxon>
        <taxon>Vertebrata</taxon>
        <taxon>Euteleostomi</taxon>
        <taxon>Actinopterygii</taxon>
        <taxon>Neopterygii</taxon>
        <taxon>Teleostei</taxon>
        <taxon>Neoteleostei</taxon>
        <taxon>Acanthomorphata</taxon>
        <taxon>Ovalentaria</taxon>
        <taxon>Atherinomorphae</taxon>
        <taxon>Cyprinodontiformes</taxon>
        <taxon>Goodeidae</taxon>
        <taxon>Ameca</taxon>
    </lineage>
</organism>
<feature type="non-terminal residue" evidence="2">
    <location>
        <position position="1"/>
    </location>
</feature>
<feature type="transmembrane region" description="Helical" evidence="1">
    <location>
        <begin position="21"/>
        <end position="44"/>
    </location>
</feature>
<name>A0ABV0XRN0_9TELE</name>
<evidence type="ECO:0000256" key="1">
    <source>
        <dbReference type="SAM" id="Phobius"/>
    </source>
</evidence>